<name>A0AAV8QZV6_ENSVE</name>
<gene>
    <name evidence="2" type="ORF">OPV22_013661</name>
</gene>
<keyword evidence="1" id="KW-0472">Membrane</keyword>
<dbReference type="Proteomes" id="UP001222027">
    <property type="component" value="Unassembled WGS sequence"/>
</dbReference>
<dbReference type="PANTHER" id="PTHR48055:SF22">
    <property type="entry name" value="LEUCINE-RICH REPEAT RECEPTOR-LIKE SERINE_THREONINE_TYROSINE-PROTEIN KINASE SOBIR1"/>
    <property type="match status" value="1"/>
</dbReference>
<dbReference type="PANTHER" id="PTHR48055">
    <property type="entry name" value="LEUCINE-RICH REPEAT RECEPTOR PROTEIN KINASE EMS1"/>
    <property type="match status" value="1"/>
</dbReference>
<dbReference type="InterPro" id="IPR051564">
    <property type="entry name" value="LRR_receptor-like_kinase"/>
</dbReference>
<keyword evidence="1" id="KW-0812">Transmembrane</keyword>
<sequence>MPPPPSTAFFPSHPLWISATVSFFIGFTIGILLFFLWWSVFRLFRFVVHRCTLRRILAEEEAPANAATVFSPMLRHPDTIPFFQHLQKEGLPFLAQIIGRGGCGEVYKAEIFIENRAIPVAIKKIDHFAAIGAASLCQEEPELLNIHARQIRFGVILAVLVTGRFPSDQFFQATDDMCIVGWVRNVLRSADPAVAIDRRLMGKGFEEQMLLVLKVAYFCTYDDPSERPNSRDVNLMLSQIKHSKLQHL</sequence>
<evidence type="ECO:0000256" key="1">
    <source>
        <dbReference type="SAM" id="Phobius"/>
    </source>
</evidence>
<evidence type="ECO:0000313" key="2">
    <source>
        <dbReference type="EMBL" id="KAJ8491940.1"/>
    </source>
</evidence>
<evidence type="ECO:0000313" key="3">
    <source>
        <dbReference type="Proteomes" id="UP001222027"/>
    </source>
</evidence>
<feature type="transmembrane region" description="Helical" evidence="1">
    <location>
        <begin position="15"/>
        <end position="40"/>
    </location>
</feature>
<dbReference type="SUPFAM" id="SSF56112">
    <property type="entry name" value="Protein kinase-like (PK-like)"/>
    <property type="match status" value="2"/>
</dbReference>
<protein>
    <recommendedName>
        <fullName evidence="4">Protein kinase domain-containing protein</fullName>
    </recommendedName>
</protein>
<comment type="caution">
    <text evidence="2">The sequence shown here is derived from an EMBL/GenBank/DDBJ whole genome shotgun (WGS) entry which is preliminary data.</text>
</comment>
<keyword evidence="3" id="KW-1185">Reference proteome</keyword>
<reference evidence="2 3" key="1">
    <citation type="submission" date="2022-12" db="EMBL/GenBank/DDBJ databases">
        <title>Chromosome-scale assembly of the Ensete ventricosum genome.</title>
        <authorList>
            <person name="Dussert Y."/>
            <person name="Stocks J."/>
            <person name="Wendawek A."/>
            <person name="Woldeyes F."/>
            <person name="Nichols R.A."/>
            <person name="Borrell J.S."/>
        </authorList>
    </citation>
    <scope>NUCLEOTIDE SEQUENCE [LARGE SCALE GENOMIC DNA]</scope>
    <source>
        <strain evidence="3">cv. Maze</strain>
        <tissue evidence="2">Seeds</tissue>
    </source>
</reference>
<accession>A0AAV8QZV6</accession>
<dbReference type="Gene3D" id="1.10.510.10">
    <property type="entry name" value="Transferase(Phosphotransferase) domain 1"/>
    <property type="match status" value="1"/>
</dbReference>
<dbReference type="EMBL" id="JAQQAF010000004">
    <property type="protein sequence ID" value="KAJ8491940.1"/>
    <property type="molecule type" value="Genomic_DNA"/>
</dbReference>
<evidence type="ECO:0008006" key="4">
    <source>
        <dbReference type="Google" id="ProtNLM"/>
    </source>
</evidence>
<keyword evidence="1" id="KW-1133">Transmembrane helix</keyword>
<dbReference type="InterPro" id="IPR011009">
    <property type="entry name" value="Kinase-like_dom_sf"/>
</dbReference>
<organism evidence="2 3">
    <name type="scientific">Ensete ventricosum</name>
    <name type="common">Abyssinian banana</name>
    <name type="synonym">Musa ensete</name>
    <dbReference type="NCBI Taxonomy" id="4639"/>
    <lineage>
        <taxon>Eukaryota</taxon>
        <taxon>Viridiplantae</taxon>
        <taxon>Streptophyta</taxon>
        <taxon>Embryophyta</taxon>
        <taxon>Tracheophyta</taxon>
        <taxon>Spermatophyta</taxon>
        <taxon>Magnoliopsida</taxon>
        <taxon>Liliopsida</taxon>
        <taxon>Zingiberales</taxon>
        <taxon>Musaceae</taxon>
        <taxon>Ensete</taxon>
    </lineage>
</organism>
<proteinExistence type="predicted"/>
<dbReference type="AlphaFoldDB" id="A0AAV8QZV6"/>
<dbReference type="GO" id="GO:0016020">
    <property type="term" value="C:membrane"/>
    <property type="evidence" value="ECO:0007669"/>
    <property type="project" value="TreeGrafter"/>
</dbReference>